<dbReference type="Pfam" id="PF08572">
    <property type="entry name" value="PRP3"/>
    <property type="match status" value="1"/>
</dbReference>
<feature type="compositionally biased region" description="Basic and acidic residues" evidence="6">
    <location>
        <begin position="331"/>
        <end position="344"/>
    </location>
</feature>
<evidence type="ECO:0000256" key="4">
    <source>
        <dbReference type="ARBA" id="ARBA00023242"/>
    </source>
</evidence>
<evidence type="ECO:0000259" key="8">
    <source>
        <dbReference type="Pfam" id="PF08572"/>
    </source>
</evidence>
<keyword evidence="10" id="KW-1185">Reference proteome</keyword>
<dbReference type="InterPro" id="IPR027104">
    <property type="entry name" value="Prp3"/>
</dbReference>
<evidence type="ECO:0000256" key="1">
    <source>
        <dbReference type="ARBA" id="ARBA00004123"/>
    </source>
</evidence>
<protein>
    <submittedName>
        <fullName evidence="9">Pre-mRNA processing factor PRP3</fullName>
    </submittedName>
</protein>
<feature type="coiled-coil region" evidence="5">
    <location>
        <begin position="501"/>
        <end position="528"/>
    </location>
</feature>
<evidence type="ECO:0000256" key="2">
    <source>
        <dbReference type="ARBA" id="ARBA00022664"/>
    </source>
</evidence>
<keyword evidence="3" id="KW-0508">mRNA splicing</keyword>
<dbReference type="Proteomes" id="UP000001529">
    <property type="component" value="Chromosome XII"/>
</dbReference>
<dbReference type="CDD" id="cd24162">
    <property type="entry name" value="Prp3_C"/>
    <property type="match status" value="1"/>
</dbReference>
<proteinExistence type="predicted"/>
<feature type="region of interest" description="Disordered" evidence="6">
    <location>
        <begin position="1"/>
        <end position="72"/>
    </location>
</feature>
<dbReference type="GO" id="GO:0000398">
    <property type="term" value="P:mRNA splicing, via spliceosome"/>
    <property type="evidence" value="ECO:0007669"/>
    <property type="project" value="InterPro"/>
</dbReference>
<keyword evidence="4" id="KW-0539">Nucleus</keyword>
<organism evidence="9 10">
    <name type="scientific">Toxoplasma gondii (strain ATCC 50611 / Me49)</name>
    <dbReference type="NCBI Taxonomy" id="508771"/>
    <lineage>
        <taxon>Eukaryota</taxon>
        <taxon>Sar</taxon>
        <taxon>Alveolata</taxon>
        <taxon>Apicomplexa</taxon>
        <taxon>Conoidasida</taxon>
        <taxon>Coccidia</taxon>
        <taxon>Eucoccidiorida</taxon>
        <taxon>Eimeriorina</taxon>
        <taxon>Sarcocystidae</taxon>
        <taxon>Toxoplasma</taxon>
    </lineage>
</organism>
<dbReference type="GeneID" id="7896824"/>
<dbReference type="OrthoDB" id="10264544at2759"/>
<dbReference type="PANTHER" id="PTHR14212">
    <property type="entry name" value="U4/U6-ASSOCIATED RNA SPLICING FACTOR-RELATED"/>
    <property type="match status" value="1"/>
</dbReference>
<dbReference type="EMBL" id="CM002047">
    <property type="protein sequence ID" value="EPT24577.1"/>
    <property type="molecule type" value="Genomic_DNA"/>
</dbReference>
<evidence type="ECO:0000313" key="9">
    <source>
        <dbReference type="EMBL" id="EPT24577.1"/>
    </source>
</evidence>
<feature type="compositionally biased region" description="Low complexity" evidence="6">
    <location>
        <begin position="34"/>
        <end position="72"/>
    </location>
</feature>
<feature type="domain" description="Small nuclear ribonucleoprotein Prp3 C-terminal" evidence="7">
    <location>
        <begin position="553"/>
        <end position="684"/>
    </location>
</feature>
<dbReference type="GO" id="GO:0046540">
    <property type="term" value="C:U4/U6 x U5 tri-snRNP complex"/>
    <property type="evidence" value="ECO:0007669"/>
    <property type="project" value="InterPro"/>
</dbReference>
<accession>S8EQT4</accession>
<feature type="region of interest" description="Disordered" evidence="6">
    <location>
        <begin position="452"/>
        <end position="480"/>
    </location>
</feature>
<dbReference type="KEGG" id="tgo:TGME49_219790"/>
<feature type="compositionally biased region" description="Basic and acidic residues" evidence="6">
    <location>
        <begin position="12"/>
        <end position="25"/>
    </location>
</feature>
<evidence type="ECO:0000313" key="10">
    <source>
        <dbReference type="Proteomes" id="UP000001529"/>
    </source>
</evidence>
<dbReference type="Pfam" id="PF06544">
    <property type="entry name" value="Prp3_C"/>
    <property type="match status" value="1"/>
</dbReference>
<keyword evidence="2" id="KW-0507">mRNA processing</keyword>
<evidence type="ECO:0000256" key="6">
    <source>
        <dbReference type="SAM" id="MobiDB-lite"/>
    </source>
</evidence>
<dbReference type="VEuPathDB" id="ToxoDB:TGME49_219790"/>
<evidence type="ECO:0000256" key="5">
    <source>
        <dbReference type="SAM" id="Coils"/>
    </source>
</evidence>
<dbReference type="EMBL" id="KE138840">
    <property type="protein sequence ID" value="EPT24577.1"/>
    <property type="molecule type" value="Genomic_DNA"/>
</dbReference>
<feature type="coiled-coil region" evidence="5">
    <location>
        <begin position="191"/>
        <end position="219"/>
    </location>
</feature>
<keyword evidence="5" id="KW-0175">Coiled coil</keyword>
<dbReference type="RefSeq" id="XP_002370731.1">
    <property type="nucleotide sequence ID" value="XM_002370690.2"/>
</dbReference>
<dbReference type="InterPro" id="IPR013881">
    <property type="entry name" value="Pre-mRNA_splic_Prp3_dom"/>
</dbReference>
<name>S8EQT4_TOXGM</name>
<dbReference type="HOGENOM" id="CLU_015750_3_2_1"/>
<dbReference type="InterPro" id="IPR010541">
    <property type="entry name" value="Prp3_C"/>
</dbReference>
<sequence length="694" mass="76834">MEGHQDQVGAAKLREEQAGADENSKKPRRTRWGAPAADQTSASSPAAPAAAAGAAALPPSLSSSLQAAAGAARQALEKAKRAALIQKQIQEQLKACQGLEATQRPRGPAAAAAELTGEKAGAASSVAAAQATALAAAAKAKRDQLGAAASAGGEAQPLTLRALLGVAESRQEVGAPVADPSERQRQLFVMLHEQQLKKKQEAEEAEKLKQEKLAAALKARPRPLRFDQFGREIDEEGKVVPLQKRTIVSDLKINRRAQNEGKIEEAAKALGAAAGVRETVIEDITEQPWFDPSIPVKTARNKRKRKALEFVEAGRYIQQEQQMLHHHHVMEKRAEREREREHGGESQSLKGRPAGDGTHADAQCSAPAAGSPVQKEEDEQTPEFSAKIWAAQPPSVEPWDACILKVDASRPDEILPQEDALDNLVEHPVPVRPVLDASTNVIINMYLTKQERKKLRRRKRQEKEREKQDKIRMGLMPPPPPKVKLTNLMRVLGDQAVADPSKVEKEVREQMEKRLKDHEARNEARKLAPEVRSKKHAAKWQKKPHSGEFHVLLFCLKDLTNKRHLYKVDINAQQLHLAGVAVICPSSLKTIVVVEGSLISIKRFRSLMMRRIKWRELEGSTAVNDDDDDEDEKPEADDESCCLVWQGTVRTNSFSGWKIHRVAGEADGRKIFKLAHVEHYWDMAQKYRHVSNDL</sequence>
<feature type="domain" description="Pre-mRNA-splicing factor 3" evidence="8">
    <location>
        <begin position="288"/>
        <end position="527"/>
    </location>
</feature>
<reference evidence="9" key="1">
    <citation type="submission" date="2013-04" db="EMBL/GenBank/DDBJ databases">
        <authorList>
            <person name="Sibley D."/>
            <person name="Venepally P."/>
            <person name="Karamycheva S."/>
            <person name="Hadjithomas M."/>
            <person name="Khan A."/>
            <person name="Brunk B."/>
            <person name="Roos D."/>
            <person name="Caler E."/>
            <person name="Lorenzi H."/>
        </authorList>
    </citation>
    <scope>NUCLEOTIDE SEQUENCE [LARGE SCALE GENOMIC DNA]</scope>
    <source>
        <strain evidence="9">ME49</strain>
    </source>
</reference>
<feature type="region of interest" description="Disordered" evidence="6">
    <location>
        <begin position="321"/>
        <end position="383"/>
    </location>
</feature>
<comment type="subcellular location">
    <subcellularLocation>
        <location evidence="1">Nucleus</location>
    </subcellularLocation>
</comment>
<gene>
    <name evidence="9" type="ORF">TGME49_219790</name>
</gene>
<evidence type="ECO:0000256" key="3">
    <source>
        <dbReference type="ARBA" id="ARBA00023187"/>
    </source>
</evidence>
<dbReference type="PANTHER" id="PTHR14212:SF0">
    <property type="entry name" value="U4_U6 SMALL NUCLEAR RIBONUCLEOPROTEIN PRP3"/>
    <property type="match status" value="1"/>
</dbReference>
<feature type="compositionally biased region" description="Basic and acidic residues" evidence="6">
    <location>
        <begin position="461"/>
        <end position="472"/>
    </location>
</feature>
<dbReference type="PhylomeDB" id="S8EQT4"/>
<dbReference type="AlphaFoldDB" id="S8EQT4"/>
<evidence type="ECO:0000259" key="7">
    <source>
        <dbReference type="Pfam" id="PF06544"/>
    </source>
</evidence>